<proteinExistence type="predicted"/>
<organism evidence="1 2">
    <name type="scientific">Orbus hercynius</name>
    <dbReference type="NCBI Taxonomy" id="593135"/>
    <lineage>
        <taxon>Bacteria</taxon>
        <taxon>Pseudomonadati</taxon>
        <taxon>Pseudomonadota</taxon>
        <taxon>Gammaproteobacteria</taxon>
        <taxon>Orbales</taxon>
        <taxon>Orbaceae</taxon>
        <taxon>Orbus</taxon>
    </lineage>
</organism>
<dbReference type="Proteomes" id="UP000278542">
    <property type="component" value="Unassembled WGS sequence"/>
</dbReference>
<gene>
    <name evidence="1" type="ORF">DES39_1886</name>
</gene>
<dbReference type="AlphaFoldDB" id="A0A495RBW8"/>
<comment type="caution">
    <text evidence="1">The sequence shown here is derived from an EMBL/GenBank/DDBJ whole genome shotgun (WGS) entry which is preliminary data.</text>
</comment>
<name>A0A495RBW8_9GAMM</name>
<accession>A0A495RBW8</accession>
<evidence type="ECO:0000313" key="2">
    <source>
        <dbReference type="Proteomes" id="UP000278542"/>
    </source>
</evidence>
<dbReference type="EMBL" id="RBWY01000004">
    <property type="protein sequence ID" value="RKS84674.1"/>
    <property type="molecule type" value="Genomic_DNA"/>
</dbReference>
<protein>
    <recommendedName>
        <fullName evidence="3">Phage protein</fullName>
    </recommendedName>
</protein>
<reference evidence="1 2" key="1">
    <citation type="submission" date="2018-10" db="EMBL/GenBank/DDBJ databases">
        <title>Genomic Encyclopedia of Type Strains, Phase IV (KMG-IV): sequencing the most valuable type-strain genomes for metagenomic binning, comparative biology and taxonomic classification.</title>
        <authorList>
            <person name="Goeker M."/>
        </authorList>
    </citation>
    <scope>NUCLEOTIDE SEQUENCE [LARGE SCALE GENOMIC DNA]</scope>
    <source>
        <strain evidence="1 2">DSM 22228</strain>
    </source>
</reference>
<sequence>MRSKNNELLNQIEARLMQAQSMIEVALNNHNYKCAGYDEPFIEHHQAGNLLWASSDLISLALDELGNMDLGGGKK</sequence>
<dbReference type="OrthoDB" id="7066377at2"/>
<keyword evidence="2" id="KW-1185">Reference proteome</keyword>
<dbReference type="RefSeq" id="WP_121145524.1">
    <property type="nucleotide sequence ID" value="NZ_RBWY01000004.1"/>
</dbReference>
<evidence type="ECO:0008006" key="3">
    <source>
        <dbReference type="Google" id="ProtNLM"/>
    </source>
</evidence>
<evidence type="ECO:0000313" key="1">
    <source>
        <dbReference type="EMBL" id="RKS84674.1"/>
    </source>
</evidence>